<dbReference type="InterPro" id="IPR013783">
    <property type="entry name" value="Ig-like_fold"/>
</dbReference>
<name>A0A379UUW4_SALET</name>
<feature type="domain" description="Pili assembly chaperone N-terminal" evidence="10">
    <location>
        <begin position="28"/>
        <end position="145"/>
    </location>
</feature>
<dbReference type="PANTHER" id="PTHR30251:SF6">
    <property type="entry name" value="FIMBRIAL CHAPERONE YFCS-RELATED"/>
    <property type="match status" value="1"/>
</dbReference>
<dbReference type="InterPro" id="IPR050643">
    <property type="entry name" value="Periplasmic_pilus_chap"/>
</dbReference>
<dbReference type="GO" id="GO:0071555">
    <property type="term" value="P:cell wall organization"/>
    <property type="evidence" value="ECO:0007669"/>
    <property type="project" value="InterPro"/>
</dbReference>
<evidence type="ECO:0000256" key="4">
    <source>
        <dbReference type="ARBA" id="ARBA00022729"/>
    </source>
</evidence>
<comment type="subcellular location">
    <subcellularLocation>
        <location evidence="1 8">Periplasm</location>
    </subcellularLocation>
</comment>
<keyword evidence="5" id="KW-0574">Periplasm</keyword>
<protein>
    <submittedName>
        <fullName evidence="13">Chaperone protein PapD</fullName>
    </submittedName>
</protein>
<dbReference type="SUPFAM" id="SSF49354">
    <property type="entry name" value="PapD-like"/>
    <property type="match status" value="1"/>
</dbReference>
<evidence type="ECO:0000256" key="1">
    <source>
        <dbReference type="ARBA" id="ARBA00004418"/>
    </source>
</evidence>
<dbReference type="PRINTS" id="PR00969">
    <property type="entry name" value="CHAPERONPILI"/>
</dbReference>
<evidence type="ECO:0000259" key="12">
    <source>
        <dbReference type="Pfam" id="PF02753"/>
    </source>
</evidence>
<feature type="domain" description="Fimbrial-type adhesion" evidence="11">
    <location>
        <begin position="300"/>
        <end position="432"/>
    </location>
</feature>
<dbReference type="PANTHER" id="PTHR30251">
    <property type="entry name" value="PILUS ASSEMBLY CHAPERONE"/>
    <property type="match status" value="1"/>
</dbReference>
<keyword evidence="3" id="KW-1029">Fimbrium biogenesis</keyword>
<accession>A0A379UUW4</accession>
<dbReference type="InterPro" id="IPR036937">
    <property type="entry name" value="Adhesion_dom_fimbrial_sf"/>
</dbReference>
<dbReference type="Gene3D" id="2.60.40.10">
    <property type="entry name" value="Immunoglobulins"/>
    <property type="match status" value="2"/>
</dbReference>
<dbReference type="InterPro" id="IPR018046">
    <property type="entry name" value="Pili_assmbl_chaperone_CS"/>
</dbReference>
<evidence type="ECO:0000256" key="5">
    <source>
        <dbReference type="ARBA" id="ARBA00022764"/>
    </source>
</evidence>
<keyword evidence="6 8" id="KW-0143">Chaperone</keyword>
<evidence type="ECO:0000313" key="14">
    <source>
        <dbReference type="Proteomes" id="UP000255534"/>
    </source>
</evidence>
<dbReference type="Proteomes" id="UP000255534">
    <property type="component" value="Unassembled WGS sequence"/>
</dbReference>
<dbReference type="Gene3D" id="2.60.40.1090">
    <property type="entry name" value="Fimbrial-type adhesion domain"/>
    <property type="match status" value="1"/>
</dbReference>
<dbReference type="EMBL" id="UGXK01000001">
    <property type="protein sequence ID" value="SUG71885.1"/>
    <property type="molecule type" value="Genomic_DNA"/>
</dbReference>
<dbReference type="InterPro" id="IPR016148">
    <property type="entry name" value="Pili_assmbl_chaperone_C"/>
</dbReference>
<dbReference type="Pfam" id="PF00345">
    <property type="entry name" value="PapD_N"/>
    <property type="match status" value="1"/>
</dbReference>
<dbReference type="InterPro" id="IPR001829">
    <property type="entry name" value="Pili_assmbl_chaperone_bac"/>
</dbReference>
<dbReference type="GO" id="GO:0009289">
    <property type="term" value="C:pilus"/>
    <property type="evidence" value="ECO:0007669"/>
    <property type="project" value="InterPro"/>
</dbReference>
<organism evidence="13 14">
    <name type="scientific">Salmonella enterica I</name>
    <dbReference type="NCBI Taxonomy" id="59201"/>
    <lineage>
        <taxon>Bacteria</taxon>
        <taxon>Pseudomonadati</taxon>
        <taxon>Pseudomonadota</taxon>
        <taxon>Gammaproteobacteria</taxon>
        <taxon>Enterobacterales</taxon>
        <taxon>Enterobacteriaceae</taxon>
        <taxon>Salmonella</taxon>
    </lineage>
</organism>
<evidence type="ECO:0000256" key="6">
    <source>
        <dbReference type="ARBA" id="ARBA00023186"/>
    </source>
</evidence>
<sequence>MNKTNHFKRQALIASVLLAAPLVSHSAIVPDRTRVIFNGNENSITVTLKNGNATLPYLAQAWLEDDKFAKDTRYFTALPPLQRIEPKSDGQVKVQPLPAAASLPQDRESLFYFNVREIPPKSDKPNTLQLALQTRIKFFYRPVAVARQVDKTHPWQTKLTLTYQGDGVIFDNPTPFYLVISNAGSKENETASGFKNLLIAPREKVTSPIKGASLGSSPVVGYVDDYGGHRLLVFTCSGNTCKVNEEKPVTLRRKRISNPVRKRSMTMLTRWKMLVLLCGGFVAGTEAAGTKTVQLELHLVVTQPPPCTVGGASVEFGDVLTTKVGDASQTKPVGYSLNCDGRASDYLKLQIQGTTTTISGEQVLQTSVQGLGIRIQQAGNKQLVPVGITDWLNFTLSGSNGPELEAVPVKEPTTQLAGGDFNASATLVVDYQ</sequence>
<dbReference type="NCBIfam" id="NF011806">
    <property type="entry name" value="PRK15275.1"/>
    <property type="match status" value="1"/>
</dbReference>
<dbReference type="InterPro" id="IPR008962">
    <property type="entry name" value="PapD-like_sf"/>
</dbReference>
<dbReference type="Pfam" id="PF00419">
    <property type="entry name" value="Fimbrial"/>
    <property type="match status" value="1"/>
</dbReference>
<proteinExistence type="inferred from homology"/>
<dbReference type="InterPro" id="IPR036316">
    <property type="entry name" value="Pili_assmbl_chap_C_dom_sf"/>
</dbReference>
<comment type="similarity">
    <text evidence="2 8">Belongs to the periplasmic pilus chaperone family.</text>
</comment>
<evidence type="ECO:0000256" key="9">
    <source>
        <dbReference type="SAM" id="SignalP"/>
    </source>
</evidence>
<evidence type="ECO:0000256" key="3">
    <source>
        <dbReference type="ARBA" id="ARBA00022558"/>
    </source>
</evidence>
<reference evidence="13 14" key="1">
    <citation type="submission" date="2018-06" db="EMBL/GenBank/DDBJ databases">
        <authorList>
            <consortium name="Pathogen Informatics"/>
            <person name="Doyle S."/>
        </authorList>
    </citation>
    <scope>NUCLEOTIDE SEQUENCE [LARGE SCALE GENOMIC DNA]</scope>
    <source>
        <strain evidence="13 14">NCTC5798</strain>
    </source>
</reference>
<dbReference type="NCBIfam" id="NF011805">
    <property type="entry name" value="PRK15274.1"/>
    <property type="match status" value="1"/>
</dbReference>
<dbReference type="PROSITE" id="PS00635">
    <property type="entry name" value="PILI_CHAPERONE"/>
    <property type="match status" value="1"/>
</dbReference>
<dbReference type="InterPro" id="IPR008966">
    <property type="entry name" value="Adhesion_dom_sf"/>
</dbReference>
<dbReference type="Pfam" id="PF02753">
    <property type="entry name" value="PapD_C"/>
    <property type="match status" value="1"/>
</dbReference>
<feature type="chain" id="PRO_5017061221" evidence="9">
    <location>
        <begin position="27"/>
        <end position="432"/>
    </location>
</feature>
<evidence type="ECO:0000256" key="8">
    <source>
        <dbReference type="RuleBase" id="RU003918"/>
    </source>
</evidence>
<dbReference type="InterPro" id="IPR016147">
    <property type="entry name" value="Pili_assmbl_chaperone_N"/>
</dbReference>
<feature type="signal peptide" evidence="9">
    <location>
        <begin position="1"/>
        <end position="26"/>
    </location>
</feature>
<feature type="domain" description="Pili assembly chaperone C-terminal" evidence="12">
    <location>
        <begin position="171"/>
        <end position="229"/>
    </location>
</feature>
<evidence type="ECO:0000256" key="7">
    <source>
        <dbReference type="ARBA" id="ARBA00023319"/>
    </source>
</evidence>
<dbReference type="GO" id="GO:0007155">
    <property type="term" value="P:cell adhesion"/>
    <property type="evidence" value="ECO:0007669"/>
    <property type="project" value="InterPro"/>
</dbReference>
<dbReference type="AlphaFoldDB" id="A0A379UUW4"/>
<evidence type="ECO:0000256" key="2">
    <source>
        <dbReference type="ARBA" id="ARBA00007399"/>
    </source>
</evidence>
<dbReference type="SUPFAM" id="SSF49401">
    <property type="entry name" value="Bacterial adhesins"/>
    <property type="match status" value="1"/>
</dbReference>
<keyword evidence="4 9" id="KW-0732">Signal</keyword>
<evidence type="ECO:0000259" key="10">
    <source>
        <dbReference type="Pfam" id="PF00345"/>
    </source>
</evidence>
<keyword evidence="7" id="KW-0393">Immunoglobulin domain</keyword>
<dbReference type="GO" id="GO:0030288">
    <property type="term" value="C:outer membrane-bounded periplasmic space"/>
    <property type="evidence" value="ECO:0007669"/>
    <property type="project" value="InterPro"/>
</dbReference>
<gene>
    <name evidence="13" type="primary">papD_1</name>
    <name evidence="13" type="ORF">NCTC5798_03066</name>
</gene>
<evidence type="ECO:0000313" key="13">
    <source>
        <dbReference type="EMBL" id="SUG71885.1"/>
    </source>
</evidence>
<dbReference type="InterPro" id="IPR000259">
    <property type="entry name" value="Adhesion_dom_fimbrial"/>
</dbReference>
<dbReference type="SUPFAM" id="SSF49584">
    <property type="entry name" value="Periplasmic chaperone C-domain"/>
    <property type="match status" value="1"/>
</dbReference>
<evidence type="ECO:0000259" key="11">
    <source>
        <dbReference type="Pfam" id="PF00419"/>
    </source>
</evidence>
<dbReference type="FunFam" id="2.60.40.10:FF:000458">
    <property type="entry name" value="Molecular chaperone FimC"/>
    <property type="match status" value="1"/>
</dbReference>